<evidence type="ECO:0000313" key="2">
    <source>
        <dbReference type="RefSeq" id="XP_075102007.1"/>
    </source>
</evidence>
<dbReference type="RefSeq" id="XP_075102007.1">
    <property type="nucleotide sequence ID" value="XM_075245906.1"/>
</dbReference>
<sequence>MPIRKLAKCKILLSEFHIVCVTWKAIKGQALADHLAENPMEKDHEPLTMYFLDEEVLFTGEDIAESYPWWRMFFDEAANFKGVGIWVVLIFESGQHYPTSMKIRFPCTNNIAMYEACILRIRIAIDMNIKELLVIGDSDLQRHPNRNYIDSIEIEVQDQHTYCLHVDEEADDKSWYYYIKRFLEPREYLDNATCGQKRALRTIENHFFLNKEFLYRRIPNLCLLRFFLAVRHLGMHVIGPIEHAASNGHHFILVDIEDYTK</sequence>
<organism evidence="1 2">
    <name type="scientific">Nicotiana tabacum</name>
    <name type="common">Common tobacco</name>
    <dbReference type="NCBI Taxonomy" id="4097"/>
    <lineage>
        <taxon>Eukaryota</taxon>
        <taxon>Viridiplantae</taxon>
        <taxon>Streptophyta</taxon>
        <taxon>Embryophyta</taxon>
        <taxon>Tracheophyta</taxon>
        <taxon>Spermatophyta</taxon>
        <taxon>Magnoliopsida</taxon>
        <taxon>eudicotyledons</taxon>
        <taxon>Gunneridae</taxon>
        <taxon>Pentapetalae</taxon>
        <taxon>asterids</taxon>
        <taxon>lamiids</taxon>
        <taxon>Solanales</taxon>
        <taxon>Solanaceae</taxon>
        <taxon>Nicotianoideae</taxon>
        <taxon>Nicotianeae</taxon>
        <taxon>Nicotiana</taxon>
    </lineage>
</organism>
<proteinExistence type="predicted"/>
<reference evidence="2" key="2">
    <citation type="submission" date="2025-08" db="UniProtKB">
        <authorList>
            <consortium name="RefSeq"/>
        </authorList>
    </citation>
    <scope>IDENTIFICATION</scope>
    <source>
        <tissue evidence="2">Leaf</tissue>
    </source>
</reference>
<gene>
    <name evidence="2" type="primary">LOC142177416</name>
</gene>
<evidence type="ECO:0000313" key="1">
    <source>
        <dbReference type="Proteomes" id="UP000790787"/>
    </source>
</evidence>
<protein>
    <submittedName>
        <fullName evidence="2">Uncharacterized protein LOC142177416</fullName>
    </submittedName>
</protein>
<reference evidence="1" key="1">
    <citation type="journal article" date="2014" name="Nat. Commun.">
        <title>The tobacco genome sequence and its comparison with those of tomato and potato.</title>
        <authorList>
            <person name="Sierro N."/>
            <person name="Battey J.N."/>
            <person name="Ouadi S."/>
            <person name="Bakaher N."/>
            <person name="Bovet L."/>
            <person name="Willig A."/>
            <person name="Goepfert S."/>
            <person name="Peitsch M.C."/>
            <person name="Ivanov N.V."/>
        </authorList>
    </citation>
    <scope>NUCLEOTIDE SEQUENCE [LARGE SCALE GENOMIC DNA]</scope>
</reference>
<dbReference type="Proteomes" id="UP000790787">
    <property type="component" value="Chromosome 23"/>
</dbReference>
<accession>A0AC58TXN8</accession>
<name>A0AC58TXN8_TOBAC</name>
<keyword evidence="1" id="KW-1185">Reference proteome</keyword>